<protein>
    <submittedName>
        <fullName evidence="2">Uncharacterized protein</fullName>
    </submittedName>
</protein>
<dbReference type="AlphaFoldDB" id="C9MP28"/>
<reference evidence="2 3" key="1">
    <citation type="submission" date="2009-09" db="EMBL/GenBank/DDBJ databases">
        <authorList>
            <person name="Weinstock G."/>
            <person name="Sodergren E."/>
            <person name="Clifton S."/>
            <person name="Fulton L."/>
            <person name="Fulton B."/>
            <person name="Courtney L."/>
            <person name="Fronick C."/>
            <person name="Harrison M."/>
            <person name="Strong C."/>
            <person name="Farmer C."/>
            <person name="Delahaunty K."/>
            <person name="Markovic C."/>
            <person name="Hall O."/>
            <person name="Minx P."/>
            <person name="Tomlinson C."/>
            <person name="Mitreva M."/>
            <person name="Nelson J."/>
            <person name="Hou S."/>
            <person name="Wollam A."/>
            <person name="Pepin K.H."/>
            <person name="Johnson M."/>
            <person name="Bhonagiri V."/>
            <person name="Nash W.E."/>
            <person name="Warren W."/>
            <person name="Chinwalla A."/>
            <person name="Mardis E.R."/>
            <person name="Wilson R.K."/>
        </authorList>
    </citation>
    <scope>NUCLEOTIDE SEQUENCE [LARGE SCALE GENOMIC DNA]</scope>
    <source>
        <strain evidence="2 3">F0319</strain>
    </source>
</reference>
<keyword evidence="1" id="KW-1133">Transmembrane helix</keyword>
<comment type="caution">
    <text evidence="2">The sequence shown here is derived from an EMBL/GenBank/DDBJ whole genome shotgun (WGS) entry which is preliminary data.</text>
</comment>
<proteinExistence type="predicted"/>
<gene>
    <name evidence="2" type="ORF">HMPREF0973_01365</name>
</gene>
<keyword evidence="1" id="KW-0812">Transmembrane</keyword>
<sequence length="41" mass="5060">MSCSIIDSWLINRRQIYEFFDYKALLAYLFFIFCLLTPYLK</sequence>
<evidence type="ECO:0000256" key="1">
    <source>
        <dbReference type="SAM" id="Phobius"/>
    </source>
</evidence>
<keyword evidence="3" id="KW-1185">Reference proteome</keyword>
<name>C9MP28_9BACT</name>
<feature type="transmembrane region" description="Helical" evidence="1">
    <location>
        <begin position="20"/>
        <end position="40"/>
    </location>
</feature>
<dbReference type="EMBL" id="ACVA01000031">
    <property type="protein sequence ID" value="EEX18830.1"/>
    <property type="molecule type" value="Genomic_DNA"/>
</dbReference>
<dbReference type="STRING" id="649761.HMPREF0973_01365"/>
<keyword evidence="1" id="KW-0472">Membrane</keyword>
<dbReference type="HOGENOM" id="CLU_3274803_0_0_10"/>
<evidence type="ECO:0000313" key="2">
    <source>
        <dbReference type="EMBL" id="EEX18830.1"/>
    </source>
</evidence>
<dbReference type="Proteomes" id="UP000003327">
    <property type="component" value="Unassembled WGS sequence"/>
</dbReference>
<accession>C9MP28</accession>
<evidence type="ECO:0000313" key="3">
    <source>
        <dbReference type="Proteomes" id="UP000003327"/>
    </source>
</evidence>
<organism evidence="2 3">
    <name type="scientific">Prevotella veroralis F0319</name>
    <dbReference type="NCBI Taxonomy" id="649761"/>
    <lineage>
        <taxon>Bacteria</taxon>
        <taxon>Pseudomonadati</taxon>
        <taxon>Bacteroidota</taxon>
        <taxon>Bacteroidia</taxon>
        <taxon>Bacteroidales</taxon>
        <taxon>Prevotellaceae</taxon>
        <taxon>Prevotella</taxon>
    </lineage>
</organism>